<accession>A0A8J9UIL4</accession>
<evidence type="ECO:0000313" key="2">
    <source>
        <dbReference type="Proteomes" id="UP000838878"/>
    </source>
</evidence>
<proteinExistence type="predicted"/>
<feature type="non-terminal residue" evidence="1">
    <location>
        <position position="81"/>
    </location>
</feature>
<gene>
    <name evidence="1" type="ORF">BINO364_LOCUS7119</name>
</gene>
<dbReference type="OrthoDB" id="418748at2759"/>
<protein>
    <submittedName>
        <fullName evidence="1">Uncharacterized protein</fullName>
    </submittedName>
</protein>
<reference evidence="1" key="1">
    <citation type="submission" date="2021-12" db="EMBL/GenBank/DDBJ databases">
        <authorList>
            <person name="Martin H S."/>
        </authorList>
    </citation>
    <scope>NUCLEOTIDE SEQUENCE</scope>
</reference>
<dbReference type="AlphaFoldDB" id="A0A8J9UIL4"/>
<evidence type="ECO:0000313" key="1">
    <source>
        <dbReference type="EMBL" id="CAH0720966.1"/>
    </source>
</evidence>
<sequence length="81" mass="9520">MEVILKIKLNKQKECHTPTIKWYMLEKNECAEKIRERVVEKMIEMGDMKGREVNECWNEMAGCIRHAAKGILGKSKGKRDR</sequence>
<dbReference type="Proteomes" id="UP000838878">
    <property type="component" value="Chromosome 2"/>
</dbReference>
<name>A0A8J9UIL4_9NEOP</name>
<keyword evidence="2" id="KW-1185">Reference proteome</keyword>
<dbReference type="EMBL" id="OV170222">
    <property type="protein sequence ID" value="CAH0720966.1"/>
    <property type="molecule type" value="Genomic_DNA"/>
</dbReference>
<organism evidence="1 2">
    <name type="scientific">Brenthis ino</name>
    <name type="common">lesser marbled fritillary</name>
    <dbReference type="NCBI Taxonomy" id="405034"/>
    <lineage>
        <taxon>Eukaryota</taxon>
        <taxon>Metazoa</taxon>
        <taxon>Ecdysozoa</taxon>
        <taxon>Arthropoda</taxon>
        <taxon>Hexapoda</taxon>
        <taxon>Insecta</taxon>
        <taxon>Pterygota</taxon>
        <taxon>Neoptera</taxon>
        <taxon>Endopterygota</taxon>
        <taxon>Lepidoptera</taxon>
        <taxon>Glossata</taxon>
        <taxon>Ditrysia</taxon>
        <taxon>Papilionoidea</taxon>
        <taxon>Nymphalidae</taxon>
        <taxon>Heliconiinae</taxon>
        <taxon>Argynnini</taxon>
        <taxon>Brenthis</taxon>
    </lineage>
</organism>